<dbReference type="Proteomes" id="UP000750711">
    <property type="component" value="Unassembled WGS sequence"/>
</dbReference>
<accession>A0A9P8LBH2</accession>
<evidence type="ECO:0000313" key="3">
    <source>
        <dbReference type="EMBL" id="KAH0559169.1"/>
    </source>
</evidence>
<sequence length="426" mass="47824">MGQLEKHNSDIQTLLGNSERLEPMRRKRKSPIPKYFQQIRGQACSLHAALSRAWRCDCSLTHAAKLRLEKRVKSDKMGVVDVVDTQDPNTVKFSVFFSPKLQSESSTETLVPTEAEWYATEITMTESGPDAARKALPSTETDTRRVSFVSSGPKSAASSVIGDAPEIIDLCSALKQNLKCRKTLGYLRDGPGRLHTIDLAAYPQSLSSNMYRVLNLESLLFRSADTSDKSERNKVTLPRRTRLSIAVVLANSLLQLHTGPWLAEKWGKRDIYFFQSSDGTIQTSHPFLLYNFKSNNHTSSSERNPPKLDLGQSPSRGCNSSLLSLGILILELWFNQTIESRPFRKNFLGPDGRENEYTDFNTAQKWQEQAMEEAGLDLHNLTRRCIYCAFGAVSQDLGDDELRGAVYGEVVQPLERLLGRFEDVLA</sequence>
<name>A0A9P8LBH2_9PEZI</name>
<keyword evidence="4" id="KW-1185">Reference proteome</keyword>
<dbReference type="InterPro" id="IPR056002">
    <property type="entry name" value="DUF7580"/>
</dbReference>
<gene>
    <name evidence="3" type="ORF">GP486_004293</name>
</gene>
<evidence type="ECO:0000259" key="2">
    <source>
        <dbReference type="Pfam" id="PF24476"/>
    </source>
</evidence>
<dbReference type="AlphaFoldDB" id="A0A9P8LBH2"/>
<protein>
    <recommendedName>
        <fullName evidence="2">DUF7580 domain-containing protein</fullName>
    </recommendedName>
</protein>
<dbReference type="PANTHER" id="PTHR35186">
    <property type="entry name" value="ANK_REP_REGION DOMAIN-CONTAINING PROTEIN"/>
    <property type="match status" value="1"/>
</dbReference>
<organism evidence="3 4">
    <name type="scientific">Trichoglossum hirsutum</name>
    <dbReference type="NCBI Taxonomy" id="265104"/>
    <lineage>
        <taxon>Eukaryota</taxon>
        <taxon>Fungi</taxon>
        <taxon>Dikarya</taxon>
        <taxon>Ascomycota</taxon>
        <taxon>Pezizomycotina</taxon>
        <taxon>Geoglossomycetes</taxon>
        <taxon>Geoglossales</taxon>
        <taxon>Geoglossaceae</taxon>
        <taxon>Trichoglossum</taxon>
    </lineage>
</organism>
<feature type="region of interest" description="Disordered" evidence="1">
    <location>
        <begin position="128"/>
        <end position="150"/>
    </location>
</feature>
<comment type="caution">
    <text evidence="3">The sequence shown here is derived from an EMBL/GenBank/DDBJ whole genome shotgun (WGS) entry which is preliminary data.</text>
</comment>
<proteinExistence type="predicted"/>
<feature type="domain" description="DUF7580" evidence="2">
    <location>
        <begin position="36"/>
        <end position="419"/>
    </location>
</feature>
<dbReference type="EMBL" id="JAGHQM010000659">
    <property type="protein sequence ID" value="KAH0559169.1"/>
    <property type="molecule type" value="Genomic_DNA"/>
</dbReference>
<dbReference type="PANTHER" id="PTHR35186:SF4">
    <property type="entry name" value="PRION-INHIBITION AND PROPAGATION HELO DOMAIN-CONTAINING PROTEIN"/>
    <property type="match status" value="1"/>
</dbReference>
<evidence type="ECO:0000256" key="1">
    <source>
        <dbReference type="SAM" id="MobiDB-lite"/>
    </source>
</evidence>
<dbReference type="Pfam" id="PF24476">
    <property type="entry name" value="DUF7580"/>
    <property type="match status" value="1"/>
</dbReference>
<reference evidence="3" key="1">
    <citation type="submission" date="2021-03" db="EMBL/GenBank/DDBJ databases">
        <title>Comparative genomics and phylogenomic investigation of the class Geoglossomycetes provide insights into ecological specialization and systematics.</title>
        <authorList>
            <person name="Melie T."/>
            <person name="Pirro S."/>
            <person name="Miller A.N."/>
            <person name="Quandt A."/>
        </authorList>
    </citation>
    <scope>NUCLEOTIDE SEQUENCE</scope>
    <source>
        <strain evidence="3">CAQ_001_2017</strain>
    </source>
</reference>
<evidence type="ECO:0000313" key="4">
    <source>
        <dbReference type="Proteomes" id="UP000750711"/>
    </source>
</evidence>